<gene>
    <name evidence="3" type="ORF">VE01_05473</name>
</gene>
<evidence type="ECO:0008006" key="5">
    <source>
        <dbReference type="Google" id="ProtNLM"/>
    </source>
</evidence>
<keyword evidence="4" id="KW-1185">Reference proteome</keyword>
<dbReference type="AlphaFoldDB" id="A0A1B8GM21"/>
<reference evidence="4" key="2">
    <citation type="journal article" date="2018" name="Nat. Commun.">
        <title>Extreme sensitivity to ultraviolet light in the fungal pathogen causing white-nose syndrome of bats.</title>
        <authorList>
            <person name="Palmer J.M."/>
            <person name="Drees K.P."/>
            <person name="Foster J.T."/>
            <person name="Lindner D.L."/>
        </authorList>
    </citation>
    <scope>NUCLEOTIDE SEQUENCE [LARGE SCALE GENOMIC DNA]</scope>
    <source>
        <strain evidence="4">UAMH 10579</strain>
    </source>
</reference>
<feature type="compositionally biased region" description="Basic and acidic residues" evidence="2">
    <location>
        <begin position="34"/>
        <end position="46"/>
    </location>
</feature>
<dbReference type="OrthoDB" id="5303703at2759"/>
<feature type="region of interest" description="Disordered" evidence="2">
    <location>
        <begin position="743"/>
        <end position="768"/>
    </location>
</feature>
<keyword evidence="1" id="KW-0175">Coiled coil</keyword>
<feature type="compositionally biased region" description="Acidic residues" evidence="2">
    <location>
        <begin position="483"/>
        <end position="505"/>
    </location>
</feature>
<feature type="region of interest" description="Disordered" evidence="2">
    <location>
        <begin position="1"/>
        <end position="207"/>
    </location>
</feature>
<evidence type="ECO:0000256" key="1">
    <source>
        <dbReference type="SAM" id="Coils"/>
    </source>
</evidence>
<dbReference type="RefSeq" id="XP_018130589.1">
    <property type="nucleotide sequence ID" value="XM_018274937.2"/>
</dbReference>
<reference evidence="3 4" key="1">
    <citation type="submission" date="2016-03" db="EMBL/GenBank/DDBJ databases">
        <title>Comparative genomics of Pseudogymnoascus destructans, the fungus causing white-nose syndrome of bats.</title>
        <authorList>
            <person name="Palmer J.M."/>
            <person name="Drees K.P."/>
            <person name="Foster J.T."/>
            <person name="Lindner D.L."/>
        </authorList>
    </citation>
    <scope>NUCLEOTIDE SEQUENCE [LARGE SCALE GENOMIC DNA]</scope>
    <source>
        <strain evidence="3 4">UAMH 10579</strain>
    </source>
</reference>
<feature type="compositionally biased region" description="Polar residues" evidence="2">
    <location>
        <begin position="55"/>
        <end position="68"/>
    </location>
</feature>
<protein>
    <recommendedName>
        <fullName evidence="5">Zn(2)-C6 fungal-type domain-containing protein</fullName>
    </recommendedName>
</protein>
<evidence type="ECO:0000256" key="2">
    <source>
        <dbReference type="SAM" id="MobiDB-lite"/>
    </source>
</evidence>
<evidence type="ECO:0000313" key="4">
    <source>
        <dbReference type="Proteomes" id="UP000091956"/>
    </source>
</evidence>
<feature type="compositionally biased region" description="Basic and acidic residues" evidence="2">
    <location>
        <begin position="91"/>
        <end position="108"/>
    </location>
</feature>
<dbReference type="STRING" id="342668.A0A1B8GM21"/>
<feature type="compositionally biased region" description="Basic and acidic residues" evidence="2">
    <location>
        <begin position="18"/>
        <end position="27"/>
    </location>
</feature>
<dbReference type="EMBL" id="KV460225">
    <property type="protein sequence ID" value="OBT96856.1"/>
    <property type="molecule type" value="Genomic_DNA"/>
</dbReference>
<accession>A0A1B8GM21</accession>
<proteinExistence type="predicted"/>
<dbReference type="Proteomes" id="UP000091956">
    <property type="component" value="Unassembled WGS sequence"/>
</dbReference>
<feature type="coiled-coil region" evidence="1">
    <location>
        <begin position="253"/>
        <end position="283"/>
    </location>
</feature>
<dbReference type="GeneID" id="28838859"/>
<feature type="region of interest" description="Disordered" evidence="2">
    <location>
        <begin position="475"/>
        <end position="505"/>
    </location>
</feature>
<organism evidence="3 4">
    <name type="scientific">Pseudogymnoascus verrucosus</name>
    <dbReference type="NCBI Taxonomy" id="342668"/>
    <lineage>
        <taxon>Eukaryota</taxon>
        <taxon>Fungi</taxon>
        <taxon>Dikarya</taxon>
        <taxon>Ascomycota</taxon>
        <taxon>Pezizomycotina</taxon>
        <taxon>Leotiomycetes</taxon>
        <taxon>Thelebolales</taxon>
        <taxon>Thelebolaceae</taxon>
        <taxon>Pseudogymnoascus</taxon>
    </lineage>
</organism>
<sequence>MADDFNFLNFIEDGSEPAPKDTPKETQDSDSDAENAKRKDFWDHVPTDNGGAEGSPNSSFNSSPTLPTQHDFPAPDAGHAKQGTRKPVLQRLRDARTYGFRKNVERRVFKGSGAMDHDESGNYDPNEEAAANRRLAKKKAATKSGPAEVETTQYDSQSEEILPSIEEGVSAEESSVEQKHGKGSKKKTTAAAGQKKGKGKGNAKEPETTNEACSACRIFGFDCSILDDPDQFPCTSCSELSIACVLKNPMTPEAKAERKRAFANAKKKKKEQARLQREQKKNKGKNLVQLAAQRAAPKIDPRNRKYISCATCRAADFGHCSLKTREQTGPCKRCTSKRLDCTFEDKVIKSGKAGTKNGKVGKVAIRASSKGRASLLMVSAARTRPEPKKKERVPEGMFKKTIKTSFCHPIAFNLDLKRTRFMGMNCHFHTTTAFPMLGIGEPQDVEVLGPTKPCPANPFVYTECAPRIVLVKKKKTGERGERSEDEEADNDDEATEDEDDEEGYEYVEEEEDPTYVCTDCTFARQRILFCDTHSISAIAGLKHPRDYDYNSAYEKIMRDQNKGYGANSARVVKWCSVCVAPAFYKCCVPDRFVNEVGCGLLLCEVCAQGLCGGEAKLEGLLDEMVEEQARDPFMPIQERRSVVQQVSLDLLIDRAGRDAFRYEDGIRADAGFLTNRGELKLWMESQTVADPYEIEELEVRMDEATGAGAAGDAGWARWGEGIGVNGGREETFEEHDLRMKLEKGKAEQANPAFTSVAPSVSDTDDWAL</sequence>
<feature type="compositionally biased region" description="Polar residues" evidence="2">
    <location>
        <begin position="751"/>
        <end position="761"/>
    </location>
</feature>
<evidence type="ECO:0000313" key="3">
    <source>
        <dbReference type="EMBL" id="OBT96856.1"/>
    </source>
</evidence>
<feature type="compositionally biased region" description="Low complexity" evidence="2">
    <location>
        <begin position="164"/>
        <end position="173"/>
    </location>
</feature>
<name>A0A1B8GM21_9PEZI</name>